<name>A0A671RHU2_9TELE</name>
<dbReference type="GO" id="GO:0008757">
    <property type="term" value="F:S-adenosylmethionine-dependent methyltransferase activity"/>
    <property type="evidence" value="ECO:0007669"/>
    <property type="project" value="InterPro"/>
</dbReference>
<dbReference type="PANTHER" id="PTHR45036:SF1">
    <property type="entry name" value="METHYLTRANSFERASE LIKE 7A"/>
    <property type="match status" value="1"/>
</dbReference>
<gene>
    <name evidence="2" type="primary">LOC107673452</name>
</gene>
<evidence type="ECO:0000313" key="3">
    <source>
        <dbReference type="Proteomes" id="UP000472260"/>
    </source>
</evidence>
<dbReference type="InterPro" id="IPR052356">
    <property type="entry name" value="Thiol_S-MT"/>
</dbReference>
<reference evidence="2" key="2">
    <citation type="submission" date="2025-09" db="UniProtKB">
        <authorList>
            <consortium name="Ensembl"/>
        </authorList>
    </citation>
    <scope>IDENTIFICATION</scope>
</reference>
<accession>A0A671RHU2</accession>
<dbReference type="InterPro" id="IPR013216">
    <property type="entry name" value="Methyltransf_11"/>
</dbReference>
<feature type="domain" description="Methyltransferase type 11" evidence="1">
    <location>
        <begin position="74"/>
        <end position="171"/>
    </location>
</feature>
<dbReference type="Proteomes" id="UP000472260">
    <property type="component" value="Unassembled WGS sequence"/>
</dbReference>
<protein>
    <submittedName>
        <fullName evidence="2">Methyltransferase-like protein 7A</fullName>
    </submittedName>
</protein>
<evidence type="ECO:0000313" key="2">
    <source>
        <dbReference type="Ensembl" id="ENSSANP00000083118.1"/>
    </source>
</evidence>
<dbReference type="InterPro" id="IPR029063">
    <property type="entry name" value="SAM-dependent_MTases_sf"/>
</dbReference>
<dbReference type="SUPFAM" id="SSF53335">
    <property type="entry name" value="S-adenosyl-L-methionine-dependent methyltransferases"/>
    <property type="match status" value="1"/>
</dbReference>
<dbReference type="Gene3D" id="3.40.50.150">
    <property type="entry name" value="Vaccinia Virus protein VP39"/>
    <property type="match status" value="1"/>
</dbReference>
<dbReference type="PANTHER" id="PTHR45036">
    <property type="entry name" value="METHYLTRANSFERASE LIKE 7B"/>
    <property type="match status" value="1"/>
</dbReference>
<evidence type="ECO:0000259" key="1">
    <source>
        <dbReference type="Pfam" id="PF08241"/>
    </source>
</evidence>
<reference evidence="2" key="1">
    <citation type="submission" date="2025-08" db="UniProtKB">
        <authorList>
            <consortium name="Ensembl"/>
        </authorList>
    </citation>
    <scope>IDENTIFICATION</scope>
</reference>
<dbReference type="Pfam" id="PF08241">
    <property type="entry name" value="Methyltransf_11"/>
    <property type="match status" value="1"/>
</dbReference>
<organism evidence="2 3">
    <name type="scientific">Sinocyclocheilus anshuiensis</name>
    <dbReference type="NCBI Taxonomy" id="1608454"/>
    <lineage>
        <taxon>Eukaryota</taxon>
        <taxon>Metazoa</taxon>
        <taxon>Chordata</taxon>
        <taxon>Craniata</taxon>
        <taxon>Vertebrata</taxon>
        <taxon>Euteleostomi</taxon>
        <taxon>Actinopterygii</taxon>
        <taxon>Neopterygii</taxon>
        <taxon>Teleostei</taxon>
        <taxon>Ostariophysi</taxon>
        <taxon>Cypriniformes</taxon>
        <taxon>Cyprinidae</taxon>
        <taxon>Cyprininae</taxon>
        <taxon>Sinocyclocheilus</taxon>
    </lineage>
</organism>
<keyword evidence="3" id="KW-1185">Reference proteome</keyword>
<dbReference type="Ensembl" id="ENSSANT00000088333.1">
    <property type="protein sequence ID" value="ENSSANP00000083118.1"/>
    <property type="gene ID" value="ENSSANG00000041250.1"/>
</dbReference>
<dbReference type="AlphaFoldDB" id="A0A671RHU2"/>
<sequence length="242" mass="27853">MTLFMNACALLVNVLTLPLHIAAVIGLASFYKRFFPRFVYNFTLAYNEMMKEKKRELFRNLDKFFPPKVSLRILELGCGSGANFEHYPTGCRITCIDPNPHFQKYLEKSTVKNDHLVYDSFIVASGENLKAVEDNSMDVVVCTLVLCSVQDTQKVLQEAKRVLRPGGALFFLEHVVSDPSSWIYFFQHVLQPFWYYMNNGCDTTRATWKHLEAACFSDLQLRHIQAPLFFMLKPHIVGHAVK</sequence>
<dbReference type="CDD" id="cd02440">
    <property type="entry name" value="AdoMet_MTases"/>
    <property type="match status" value="1"/>
</dbReference>
<proteinExistence type="predicted"/>